<keyword evidence="1" id="KW-0489">Methyltransferase</keyword>
<dbReference type="SUPFAM" id="SSF53335">
    <property type="entry name" value="S-adenosyl-L-methionine-dependent methyltransferases"/>
    <property type="match status" value="1"/>
</dbReference>
<dbReference type="Pfam" id="PF06962">
    <property type="entry name" value="rRNA_methylase"/>
    <property type="match status" value="1"/>
</dbReference>
<evidence type="ECO:0000313" key="1">
    <source>
        <dbReference type="EMBL" id="TCP96794.1"/>
    </source>
</evidence>
<dbReference type="InterPro" id="IPR029063">
    <property type="entry name" value="SAM-dependent_MTases_sf"/>
</dbReference>
<dbReference type="PANTHER" id="PTHR35276">
    <property type="entry name" value="S-ADENOSYL-L-METHIONINE-DEPENDENT METHYLTRANSFERASES SUPERFAMILY PROTEIN"/>
    <property type="match status" value="1"/>
</dbReference>
<gene>
    <name evidence="1" type="ORF">EDD79_104911</name>
</gene>
<dbReference type="GO" id="GO:0008168">
    <property type="term" value="F:methyltransferase activity"/>
    <property type="evidence" value="ECO:0007669"/>
    <property type="project" value="UniProtKB-KW"/>
</dbReference>
<name>A0A4R2T7G5_9FIRM</name>
<dbReference type="GO" id="GO:0032259">
    <property type="term" value="P:methylation"/>
    <property type="evidence" value="ECO:0007669"/>
    <property type="project" value="UniProtKB-KW"/>
</dbReference>
<dbReference type="Proteomes" id="UP000295504">
    <property type="component" value="Unassembled WGS sequence"/>
</dbReference>
<reference evidence="1 2" key="1">
    <citation type="submission" date="2019-03" db="EMBL/GenBank/DDBJ databases">
        <title>Genomic Encyclopedia of Type Strains, Phase IV (KMG-IV): sequencing the most valuable type-strain genomes for metagenomic binning, comparative biology and taxonomic classification.</title>
        <authorList>
            <person name="Goeker M."/>
        </authorList>
    </citation>
    <scope>NUCLEOTIDE SEQUENCE [LARGE SCALE GENOMIC DNA]</scope>
    <source>
        <strain evidence="1 2">DSM 100013</strain>
    </source>
</reference>
<dbReference type="RefSeq" id="WP_243098280.1">
    <property type="nucleotide sequence ID" value="NZ_CP058648.1"/>
</dbReference>
<protein>
    <submittedName>
        <fullName evidence="1">Putative rRNA methylase</fullName>
    </submittedName>
</protein>
<comment type="caution">
    <text evidence="1">The sequence shown here is derived from an EMBL/GenBank/DDBJ whole genome shotgun (WGS) entry which is preliminary data.</text>
</comment>
<dbReference type="PANTHER" id="PTHR35276:SF1">
    <property type="entry name" value="TRNA (MNM(5)S(2)U34)-METHYLTRANSFERASE, CHLOROPLASTIC"/>
    <property type="match status" value="1"/>
</dbReference>
<dbReference type="Gene3D" id="3.40.50.150">
    <property type="entry name" value="Vaccinia Virus protein VP39"/>
    <property type="match status" value="1"/>
</dbReference>
<keyword evidence="1" id="KW-0808">Transferase</keyword>
<dbReference type="InterPro" id="IPR010719">
    <property type="entry name" value="MnmM_MeTrfase"/>
</dbReference>
<evidence type="ECO:0000313" key="2">
    <source>
        <dbReference type="Proteomes" id="UP000295504"/>
    </source>
</evidence>
<accession>A0A4R2T7G5</accession>
<proteinExistence type="predicted"/>
<dbReference type="EMBL" id="SLYC01000049">
    <property type="protein sequence ID" value="TCP96794.1"/>
    <property type="molecule type" value="Genomic_DNA"/>
</dbReference>
<keyword evidence="2" id="KW-1185">Reference proteome</keyword>
<dbReference type="AlphaFoldDB" id="A0A4R2T7G5"/>
<organism evidence="1 2">
    <name type="scientific">Serpentinicella alkaliphila</name>
    <dbReference type="NCBI Taxonomy" id="1734049"/>
    <lineage>
        <taxon>Bacteria</taxon>
        <taxon>Bacillati</taxon>
        <taxon>Bacillota</taxon>
        <taxon>Clostridia</taxon>
        <taxon>Peptostreptococcales</taxon>
        <taxon>Natronincolaceae</taxon>
        <taxon>Serpentinicella</taxon>
    </lineage>
</organism>
<sequence>MSVLKATNLVQYIIENRVGDITDCVAIDATMGNGNDTLFLTKLLGSKGKIYSFDIQIQAIDKTKKLLEENNFIETENANLILDSHGNIGSYVKEEIDIAMFNLGYLPGGDHTVVTNGEITLKALKYILSLLKKSGIISLIIYYGHEGGKEEKDSIISFTNSLDSRSYRVLRCDYTNQGNNPPIVLFIEKK</sequence>